<dbReference type="HAMAP" id="MF_00969">
    <property type="entry name" value="TRCF"/>
    <property type="match status" value="1"/>
</dbReference>
<feature type="domain" description="Helicase C-terminal" evidence="11">
    <location>
        <begin position="731"/>
        <end position="888"/>
    </location>
</feature>
<dbReference type="Gene3D" id="2.40.10.170">
    <property type="match status" value="1"/>
</dbReference>
<evidence type="ECO:0000259" key="10">
    <source>
        <dbReference type="PROSITE" id="PS51192"/>
    </source>
</evidence>
<dbReference type="Proteomes" id="UP000823936">
    <property type="component" value="Unassembled WGS sequence"/>
</dbReference>
<reference evidence="12" key="2">
    <citation type="submission" date="2021-04" db="EMBL/GenBank/DDBJ databases">
        <authorList>
            <person name="Gilroy R."/>
        </authorList>
    </citation>
    <scope>NUCLEOTIDE SEQUENCE</scope>
    <source>
        <strain evidence="12">Gambia11-129</strain>
    </source>
</reference>
<dbReference type="InterPro" id="IPR001650">
    <property type="entry name" value="Helicase_C-like"/>
</dbReference>
<evidence type="ECO:0000256" key="4">
    <source>
        <dbReference type="ARBA" id="ARBA00022801"/>
    </source>
</evidence>
<evidence type="ECO:0000313" key="12">
    <source>
        <dbReference type="EMBL" id="HIV98265.1"/>
    </source>
</evidence>
<dbReference type="SMART" id="SM01058">
    <property type="entry name" value="CarD_TRCF"/>
    <property type="match status" value="1"/>
</dbReference>
<dbReference type="InterPro" id="IPR004576">
    <property type="entry name" value="Mfd"/>
</dbReference>
<comment type="similarity">
    <text evidence="9">In the C-terminal section; belongs to the helicase family. RecG subfamily.</text>
</comment>
<dbReference type="InterPro" id="IPR005118">
    <property type="entry name" value="TRCF_C"/>
</dbReference>
<dbReference type="GO" id="GO:0005524">
    <property type="term" value="F:ATP binding"/>
    <property type="evidence" value="ECO:0007669"/>
    <property type="project" value="UniProtKB-UniRule"/>
</dbReference>
<dbReference type="SUPFAM" id="SSF143517">
    <property type="entry name" value="TRCF domain-like"/>
    <property type="match status" value="1"/>
</dbReference>
<dbReference type="GO" id="GO:0003678">
    <property type="term" value="F:DNA helicase activity"/>
    <property type="evidence" value="ECO:0007669"/>
    <property type="project" value="TreeGrafter"/>
</dbReference>
<keyword evidence="2 9" id="KW-0547">Nucleotide-binding</keyword>
<organism evidence="12 13">
    <name type="scientific">Candidatus Ornithospirochaeta avicola</name>
    <dbReference type="NCBI Taxonomy" id="2840896"/>
    <lineage>
        <taxon>Bacteria</taxon>
        <taxon>Pseudomonadati</taxon>
        <taxon>Spirochaetota</taxon>
        <taxon>Spirochaetia</taxon>
        <taxon>Spirochaetales</taxon>
        <taxon>Spirochaetaceae</taxon>
        <taxon>Spirochaetaceae incertae sedis</taxon>
        <taxon>Candidatus Ornithospirochaeta</taxon>
    </lineage>
</organism>
<dbReference type="GO" id="GO:0003684">
    <property type="term" value="F:damaged DNA binding"/>
    <property type="evidence" value="ECO:0007669"/>
    <property type="project" value="InterPro"/>
</dbReference>
<dbReference type="InterPro" id="IPR014001">
    <property type="entry name" value="Helicase_ATP-bd"/>
</dbReference>
<evidence type="ECO:0000313" key="13">
    <source>
        <dbReference type="Proteomes" id="UP000823936"/>
    </source>
</evidence>
<accession>A0A9D1TNA2</accession>
<dbReference type="InterPro" id="IPR036101">
    <property type="entry name" value="CarD-like/TRCF_RID_sf"/>
</dbReference>
<dbReference type="EC" id="3.6.4.-" evidence="9"/>
<keyword evidence="1 9" id="KW-0963">Cytoplasm</keyword>
<dbReference type="SUPFAM" id="SSF52540">
    <property type="entry name" value="P-loop containing nucleoside triphosphate hydrolases"/>
    <property type="match status" value="4"/>
</dbReference>
<evidence type="ECO:0000256" key="1">
    <source>
        <dbReference type="ARBA" id="ARBA00022490"/>
    </source>
</evidence>
<dbReference type="SMART" id="SM00982">
    <property type="entry name" value="TRCF"/>
    <property type="match status" value="1"/>
</dbReference>
<dbReference type="SUPFAM" id="SSF141259">
    <property type="entry name" value="CarD-like"/>
    <property type="match status" value="1"/>
</dbReference>
<keyword evidence="3 9" id="KW-0227">DNA damage</keyword>
<dbReference type="SMART" id="SM00487">
    <property type="entry name" value="DEXDc"/>
    <property type="match status" value="1"/>
</dbReference>
<dbReference type="Gene3D" id="3.40.50.300">
    <property type="entry name" value="P-loop containing nucleotide triphosphate hydrolases"/>
    <property type="match status" value="2"/>
</dbReference>
<dbReference type="Pfam" id="PF17757">
    <property type="entry name" value="UvrB_inter"/>
    <property type="match status" value="1"/>
</dbReference>
<evidence type="ECO:0000256" key="5">
    <source>
        <dbReference type="ARBA" id="ARBA00022806"/>
    </source>
</evidence>
<proteinExistence type="inferred from homology"/>
<keyword evidence="4 9" id="KW-0378">Hydrolase</keyword>
<dbReference type="PANTHER" id="PTHR47964:SF1">
    <property type="entry name" value="ATP-DEPENDENT DNA HELICASE HOMOLOG RECG, CHLOROPLASTIC"/>
    <property type="match status" value="1"/>
</dbReference>
<dbReference type="PROSITE" id="PS51192">
    <property type="entry name" value="HELICASE_ATP_BIND_1"/>
    <property type="match status" value="1"/>
</dbReference>
<dbReference type="InterPro" id="IPR003711">
    <property type="entry name" value="CarD-like/TRCF_RID"/>
</dbReference>
<evidence type="ECO:0000256" key="8">
    <source>
        <dbReference type="ARBA" id="ARBA00023204"/>
    </source>
</evidence>
<keyword evidence="8 9" id="KW-0234">DNA repair</keyword>
<dbReference type="InterPro" id="IPR037235">
    <property type="entry name" value="TRCF-like_C_D7"/>
</dbReference>
<dbReference type="PROSITE" id="PS51194">
    <property type="entry name" value="HELICASE_CTER"/>
    <property type="match status" value="1"/>
</dbReference>
<gene>
    <name evidence="9 12" type="primary">mfd</name>
    <name evidence="12" type="ORF">IAB12_00590</name>
</gene>
<dbReference type="EMBL" id="DXHU01000004">
    <property type="protein sequence ID" value="HIV98265.1"/>
    <property type="molecule type" value="Genomic_DNA"/>
</dbReference>
<dbReference type="GO" id="GO:0005737">
    <property type="term" value="C:cytoplasm"/>
    <property type="evidence" value="ECO:0007669"/>
    <property type="project" value="UniProtKB-SubCell"/>
</dbReference>
<evidence type="ECO:0000256" key="2">
    <source>
        <dbReference type="ARBA" id="ARBA00022741"/>
    </source>
</evidence>
<reference evidence="12" key="1">
    <citation type="journal article" date="2021" name="PeerJ">
        <title>Extensive microbial diversity within the chicken gut microbiome revealed by metagenomics and culture.</title>
        <authorList>
            <person name="Gilroy R."/>
            <person name="Ravi A."/>
            <person name="Getino M."/>
            <person name="Pursley I."/>
            <person name="Horton D.L."/>
            <person name="Alikhan N.F."/>
            <person name="Baker D."/>
            <person name="Gharbi K."/>
            <person name="Hall N."/>
            <person name="Watson M."/>
            <person name="Adriaenssens E.M."/>
            <person name="Foster-Nyarko E."/>
            <person name="Jarju S."/>
            <person name="Secka A."/>
            <person name="Antonio M."/>
            <person name="Oren A."/>
            <person name="Chaudhuri R.R."/>
            <person name="La Ragione R."/>
            <person name="Hildebrand F."/>
            <person name="Pallen M.J."/>
        </authorList>
    </citation>
    <scope>NUCLEOTIDE SEQUENCE</scope>
    <source>
        <strain evidence="12">Gambia11-129</strain>
    </source>
</reference>
<dbReference type="Gene3D" id="3.90.1150.50">
    <property type="entry name" value="Transcription-repair-coupling factor, D7 domain"/>
    <property type="match status" value="1"/>
</dbReference>
<dbReference type="InterPro" id="IPR047112">
    <property type="entry name" value="RecG/Mfd"/>
</dbReference>
<dbReference type="InterPro" id="IPR027417">
    <property type="entry name" value="P-loop_NTPase"/>
</dbReference>
<dbReference type="Gene3D" id="3.30.2060.10">
    <property type="entry name" value="Penicillin-binding protein 1b domain"/>
    <property type="match status" value="1"/>
</dbReference>
<evidence type="ECO:0000256" key="3">
    <source>
        <dbReference type="ARBA" id="ARBA00022763"/>
    </source>
</evidence>
<comment type="similarity">
    <text evidence="9">In the N-terminal section; belongs to the UvrB family.</text>
</comment>
<dbReference type="NCBIfam" id="TIGR00580">
    <property type="entry name" value="mfd"/>
    <property type="match status" value="1"/>
</dbReference>
<protein>
    <recommendedName>
        <fullName evidence="9">Transcription-repair-coupling factor</fullName>
        <shortName evidence="9">TRCF</shortName>
        <ecNumber evidence="9">3.6.4.-</ecNumber>
    </recommendedName>
</protein>
<name>A0A9D1TNA2_9SPIO</name>
<evidence type="ECO:0000256" key="9">
    <source>
        <dbReference type="HAMAP-Rule" id="MF_00969"/>
    </source>
</evidence>
<dbReference type="PANTHER" id="PTHR47964">
    <property type="entry name" value="ATP-DEPENDENT DNA HELICASE HOMOLOG RECG, CHLOROPLASTIC"/>
    <property type="match status" value="1"/>
</dbReference>
<dbReference type="GO" id="GO:0000716">
    <property type="term" value="P:transcription-coupled nucleotide-excision repair, DNA damage recognition"/>
    <property type="evidence" value="ECO:0007669"/>
    <property type="project" value="UniProtKB-UniRule"/>
</dbReference>
<dbReference type="SMART" id="SM00490">
    <property type="entry name" value="HELICc"/>
    <property type="match status" value="1"/>
</dbReference>
<dbReference type="GO" id="GO:0016787">
    <property type="term" value="F:hydrolase activity"/>
    <property type="evidence" value="ECO:0007669"/>
    <property type="project" value="UniProtKB-KW"/>
</dbReference>
<sequence length="1077" mass="123119">MSAELDQIIDDYIRNSSCFKAVKKDSGQIKADGISSYPLSRLVYHIAKVKGEKTFAVLATEDGARNLYQDLAKVNDIPVIYYPSSGRALYSTSQTLEGEIEQKKALEEISERKKALVILSLRSLLVPALDIKDTLSLEIIIKKGDTLDLEKTAKELSESGYTRCGNCYEMGTFSLRGEVLDIFPFTSSVPVRIYTEWDEVVKISTFDALSQQSEGELKKISIPRLDRKDDVKYVHFNQYISASSYMCFLGIERLFSSAKAVVREAEERYKIAYREKREVNIPSKEVFSFDSLISGSRNALLVYDIIENTHHHFSVTLSRSYFGNVKYFKEDVSALISNGWKIFIISPSATQKERLDAIFRDMGLVIAVDKISSGFQIDALSLLVVLDNEIFGRRKQRNEKLIETSSSQLDSFVDLKSGDYVVHVNYGIGRFVKIERVKTFNTERDYIKIEYQDKEFLYVPIEQTNLVQKYIGNQGNAPKLEKLGSQSWSKKKERARKNAEELAKSLIALYAKRQASHGIAFDKDTDWQLEFEASFPFEETPDQIKCLGEIKKDMESDIIMDRLICGDVGYGKTELAFRAAFKAVMSGRQVAFLAPTVILAEQHYNTFLERLGRFPFKAALLTRFTSSAQSRRITKELKDGKIDVLFGTHKILRNISYKSLGLLVVDEEQRFGVKDKERIKEMRSNIDCLTLSATPIPRTLYMSLLKVRSMSLLTTAPRERQSIETYIQGYDVSVAVEAIKRELDRGGQVFYLHNRIEDLEDIKRMLSSYLPSAIIEYAHGQMDAENLEDIMHRFIYEGVQVLVSTTIIENGINIPNVNTIIIDRADRLGLAQLYQLRGRVGRSDRKAYCYLFYPKDMDLNDDAVKRLRVMSENTALGSGFKIAMKDMEIRGAGNILGREQSGHLEAVGLDMYLKILEEEIERQMSANPEEKREVMLELEYTGYIPDSYIMDAEVKFDVYKKIASIKSEEEKDSIINELENRFGPLPEEVENLLSIAEIKVIARKLDIYHIKERSGIIEFELSRMSSVNPERLVRLIQLSGGNVMIDPRRMNFIKMKCESINLKDKAVFILEQLRRLI</sequence>
<dbReference type="InterPro" id="IPR041471">
    <property type="entry name" value="UvrB_inter"/>
</dbReference>
<evidence type="ECO:0000256" key="6">
    <source>
        <dbReference type="ARBA" id="ARBA00022840"/>
    </source>
</evidence>
<comment type="caution">
    <text evidence="12">The sequence shown here is derived from an EMBL/GenBank/DDBJ whole genome shotgun (WGS) entry which is preliminary data.</text>
</comment>
<comment type="subcellular location">
    <subcellularLocation>
        <location evidence="9">Cytoplasm</location>
    </subcellularLocation>
</comment>
<dbReference type="CDD" id="cd17991">
    <property type="entry name" value="DEXHc_TRCF"/>
    <property type="match status" value="1"/>
</dbReference>
<evidence type="ECO:0000256" key="7">
    <source>
        <dbReference type="ARBA" id="ARBA00023125"/>
    </source>
</evidence>
<dbReference type="Pfam" id="PF03461">
    <property type="entry name" value="TRCF"/>
    <property type="match status" value="1"/>
</dbReference>
<dbReference type="Pfam" id="PF00271">
    <property type="entry name" value="Helicase_C"/>
    <property type="match status" value="1"/>
</dbReference>
<keyword evidence="6 9" id="KW-0067">ATP-binding</keyword>
<dbReference type="Pfam" id="PF00270">
    <property type="entry name" value="DEAD"/>
    <property type="match status" value="1"/>
</dbReference>
<dbReference type="InterPro" id="IPR011545">
    <property type="entry name" value="DEAD/DEAH_box_helicase_dom"/>
</dbReference>
<keyword evidence="5" id="KW-0347">Helicase</keyword>
<dbReference type="Pfam" id="PF02559">
    <property type="entry name" value="CarD_TRCF_RID"/>
    <property type="match status" value="1"/>
</dbReference>
<evidence type="ECO:0000259" key="11">
    <source>
        <dbReference type="PROSITE" id="PS51194"/>
    </source>
</evidence>
<comment type="function">
    <text evidence="9">Couples transcription and DNA repair by recognizing RNA polymerase (RNAP) stalled at DNA lesions. Mediates ATP-dependent release of RNAP and its truncated transcript from the DNA, and recruitment of nucleotide excision repair machinery to the damaged site.</text>
</comment>
<dbReference type="AlphaFoldDB" id="A0A9D1TNA2"/>
<keyword evidence="7 9" id="KW-0238">DNA-binding</keyword>
<feature type="domain" description="Helicase ATP-binding" evidence="10">
    <location>
        <begin position="553"/>
        <end position="713"/>
    </location>
</feature>
<dbReference type="GO" id="GO:0006355">
    <property type="term" value="P:regulation of DNA-templated transcription"/>
    <property type="evidence" value="ECO:0007669"/>
    <property type="project" value="UniProtKB-UniRule"/>
</dbReference>